<accession>A0A1S3DAL7</accession>
<dbReference type="Gene3D" id="3.30.420.10">
    <property type="entry name" value="Ribonuclease H-like superfamily/Ribonuclease H"/>
    <property type="match status" value="1"/>
</dbReference>
<dbReference type="GO" id="GO:0003676">
    <property type="term" value="F:nucleic acid binding"/>
    <property type="evidence" value="ECO:0007669"/>
    <property type="project" value="InterPro"/>
</dbReference>
<dbReference type="STRING" id="121845.A0A1S3DAL7"/>
<feature type="domain" description="Integrase catalytic" evidence="1">
    <location>
        <begin position="24"/>
        <end position="217"/>
    </location>
</feature>
<dbReference type="PANTHER" id="PTHR47331">
    <property type="entry name" value="PHD-TYPE DOMAIN-CONTAINING PROTEIN"/>
    <property type="match status" value="1"/>
</dbReference>
<dbReference type="Proteomes" id="UP000079169">
    <property type="component" value="Unplaced"/>
</dbReference>
<dbReference type="InterPro" id="IPR012337">
    <property type="entry name" value="RNaseH-like_sf"/>
</dbReference>
<sequence>MRCFRLHAKPTPPFMGDIPKSRFEQGRPFLRVALDMGGPYLLKDGNRRNSPVIKAYIAIFVCMSTRCMHLELVTSLTTEACLAALDRFISRRGLPTHLVSDNGTNYRGSARHISDVQAFLKASDSHVHKFLADREISWSFHPPGAPNFSGLAEAGIKSTKFHLKRVLSDQALRYEEFYTLLVKIEASLNSRPLYALSSSPDDGFDYLSPGHFLIGAPLLARPDYDISDQKISPLQRWSFTIL</sequence>
<dbReference type="AlphaFoldDB" id="A0A1S3DAL7"/>
<dbReference type="PaxDb" id="121845-A0A1S3DAL7"/>
<name>A0A1S3DAL7_DIACI</name>
<dbReference type="InterPro" id="IPR036397">
    <property type="entry name" value="RNaseH_sf"/>
</dbReference>
<dbReference type="PROSITE" id="PS50994">
    <property type="entry name" value="INTEGRASE"/>
    <property type="match status" value="1"/>
</dbReference>
<proteinExistence type="predicted"/>
<keyword evidence="2" id="KW-1185">Reference proteome</keyword>
<dbReference type="InterPro" id="IPR001584">
    <property type="entry name" value="Integrase_cat-core"/>
</dbReference>
<dbReference type="PANTHER" id="PTHR47331:SF1">
    <property type="entry name" value="GAG-LIKE PROTEIN"/>
    <property type="match status" value="1"/>
</dbReference>
<evidence type="ECO:0000313" key="3">
    <source>
        <dbReference type="RefSeq" id="XP_008477768.1"/>
    </source>
</evidence>
<evidence type="ECO:0000313" key="2">
    <source>
        <dbReference type="Proteomes" id="UP000079169"/>
    </source>
</evidence>
<dbReference type="RefSeq" id="XP_008477768.1">
    <property type="nucleotide sequence ID" value="XM_008479546.1"/>
</dbReference>
<dbReference type="OMA" id="MHLELVT"/>
<evidence type="ECO:0000259" key="1">
    <source>
        <dbReference type="PROSITE" id="PS50994"/>
    </source>
</evidence>
<protein>
    <submittedName>
        <fullName evidence="3">Uncharacterized protein LOC103514648</fullName>
    </submittedName>
</protein>
<gene>
    <name evidence="3" type="primary">LOC103514648</name>
</gene>
<reference evidence="3" key="1">
    <citation type="submission" date="2025-08" db="UniProtKB">
        <authorList>
            <consortium name="RefSeq"/>
        </authorList>
    </citation>
    <scope>IDENTIFICATION</scope>
</reference>
<dbReference type="Pfam" id="PF00665">
    <property type="entry name" value="rve"/>
    <property type="match status" value="1"/>
</dbReference>
<organism evidence="2 3">
    <name type="scientific">Diaphorina citri</name>
    <name type="common">Asian citrus psyllid</name>
    <dbReference type="NCBI Taxonomy" id="121845"/>
    <lineage>
        <taxon>Eukaryota</taxon>
        <taxon>Metazoa</taxon>
        <taxon>Ecdysozoa</taxon>
        <taxon>Arthropoda</taxon>
        <taxon>Hexapoda</taxon>
        <taxon>Insecta</taxon>
        <taxon>Pterygota</taxon>
        <taxon>Neoptera</taxon>
        <taxon>Paraneoptera</taxon>
        <taxon>Hemiptera</taxon>
        <taxon>Sternorrhyncha</taxon>
        <taxon>Psylloidea</taxon>
        <taxon>Psyllidae</taxon>
        <taxon>Diaphorininae</taxon>
        <taxon>Diaphorina</taxon>
    </lineage>
</organism>
<dbReference type="GO" id="GO:0015074">
    <property type="term" value="P:DNA integration"/>
    <property type="evidence" value="ECO:0007669"/>
    <property type="project" value="InterPro"/>
</dbReference>
<dbReference type="GeneID" id="103514648"/>
<dbReference type="KEGG" id="dci:103514648"/>
<dbReference type="SUPFAM" id="SSF53098">
    <property type="entry name" value="Ribonuclease H-like"/>
    <property type="match status" value="1"/>
</dbReference>